<dbReference type="PROSITE" id="PS51340">
    <property type="entry name" value="MOSC"/>
    <property type="match status" value="1"/>
</dbReference>
<dbReference type="SUPFAM" id="SSF50800">
    <property type="entry name" value="PK beta-barrel domain-like"/>
    <property type="match status" value="1"/>
</dbReference>
<dbReference type="EMBL" id="JACHJG010000005">
    <property type="protein sequence ID" value="MBB4886884.1"/>
    <property type="molecule type" value="Genomic_DNA"/>
</dbReference>
<evidence type="ECO:0000259" key="2">
    <source>
        <dbReference type="PROSITE" id="PS51340"/>
    </source>
</evidence>
<organism evidence="3 4">
    <name type="scientific">Streptomyces netropsis</name>
    <name type="common">Streptoverticillium netropsis</name>
    <dbReference type="NCBI Taxonomy" id="55404"/>
    <lineage>
        <taxon>Bacteria</taxon>
        <taxon>Bacillati</taxon>
        <taxon>Actinomycetota</taxon>
        <taxon>Actinomycetes</taxon>
        <taxon>Kitasatosporales</taxon>
        <taxon>Streptomycetaceae</taxon>
        <taxon>Streptomyces</taxon>
    </lineage>
</organism>
<dbReference type="PANTHER" id="PTHR30212">
    <property type="entry name" value="PROTEIN YIIM"/>
    <property type="match status" value="1"/>
</dbReference>
<dbReference type="Pfam" id="PF03473">
    <property type="entry name" value="MOSC"/>
    <property type="match status" value="1"/>
</dbReference>
<reference evidence="3 4" key="1">
    <citation type="submission" date="2020-08" db="EMBL/GenBank/DDBJ databases">
        <title>Genomic Encyclopedia of Type Strains, Phase III (KMG-III): the genomes of soil and plant-associated and newly described type strains.</title>
        <authorList>
            <person name="Whitman W."/>
        </authorList>
    </citation>
    <scope>NUCLEOTIDE SEQUENCE [LARGE SCALE GENOMIC DNA]</scope>
    <source>
        <strain evidence="3 4">CECT 3265</strain>
    </source>
</reference>
<dbReference type="GO" id="GO:0030170">
    <property type="term" value="F:pyridoxal phosphate binding"/>
    <property type="evidence" value="ECO:0007669"/>
    <property type="project" value="InterPro"/>
</dbReference>
<dbReference type="AlphaFoldDB" id="A0A7W7LAY8"/>
<gene>
    <name evidence="3" type="ORF">FHS38_002929</name>
</gene>
<sequence>MYVISVNVGRARTAAAPGDAPGFAAGLDTGIDKRPARGPVAVAPPGPKGIAGSGLAGDEVVNRRHHGGDHQAVYAFAREDLDGWERELGRALPHGSFGENLTTCGIDVNGALIGERWRIGADLVLEVSAPRIPCRTFADWLGEAGWMKRFTQEAAPGAYLRVVESGEVRAGDPVTIVHRPDHEVSISFLFRALTTERALLPRVLAAGDALHPESVEAVHKHLARQRNQPEGSVGAPQGPRGTAASTNVPV</sequence>
<dbReference type="InterPro" id="IPR005302">
    <property type="entry name" value="MoCF_Sase_C"/>
</dbReference>
<evidence type="ECO:0000313" key="3">
    <source>
        <dbReference type="EMBL" id="MBB4886884.1"/>
    </source>
</evidence>
<accession>A0A7W7LAY8</accession>
<feature type="region of interest" description="Disordered" evidence="1">
    <location>
        <begin position="218"/>
        <end position="250"/>
    </location>
</feature>
<dbReference type="InterPro" id="IPR052353">
    <property type="entry name" value="Benzoxazolinone_Detox_Enz"/>
</dbReference>
<comment type="caution">
    <text evidence="3">The sequence shown here is derived from an EMBL/GenBank/DDBJ whole genome shotgun (WGS) entry which is preliminary data.</text>
</comment>
<evidence type="ECO:0000313" key="4">
    <source>
        <dbReference type="Proteomes" id="UP000556436"/>
    </source>
</evidence>
<evidence type="ECO:0000256" key="1">
    <source>
        <dbReference type="SAM" id="MobiDB-lite"/>
    </source>
</evidence>
<dbReference type="GO" id="GO:0003824">
    <property type="term" value="F:catalytic activity"/>
    <property type="evidence" value="ECO:0007669"/>
    <property type="project" value="InterPro"/>
</dbReference>
<dbReference type="GO" id="GO:0030151">
    <property type="term" value="F:molybdenum ion binding"/>
    <property type="evidence" value="ECO:0007669"/>
    <property type="project" value="InterPro"/>
</dbReference>
<dbReference type="Gene3D" id="2.40.33.20">
    <property type="entry name" value="PK beta-barrel domain-like"/>
    <property type="match status" value="1"/>
</dbReference>
<name>A0A7W7LAY8_STRNE</name>
<dbReference type="InterPro" id="IPR011037">
    <property type="entry name" value="Pyrv_Knase-like_insert_dom_sf"/>
</dbReference>
<keyword evidence="4" id="KW-1185">Reference proteome</keyword>
<dbReference type="Proteomes" id="UP000556436">
    <property type="component" value="Unassembled WGS sequence"/>
</dbReference>
<dbReference type="PANTHER" id="PTHR30212:SF2">
    <property type="entry name" value="PROTEIN YIIM"/>
    <property type="match status" value="1"/>
</dbReference>
<feature type="domain" description="MOSC" evidence="2">
    <location>
        <begin position="34"/>
        <end position="177"/>
    </location>
</feature>
<proteinExistence type="predicted"/>
<dbReference type="RefSeq" id="WP_184733929.1">
    <property type="nucleotide sequence ID" value="NZ_BMRW01000005.1"/>
</dbReference>
<protein>
    <submittedName>
        <fullName evidence="3">MOSC domain-containing protein YiiM</fullName>
    </submittedName>
</protein>